<keyword evidence="3" id="KW-0808">Transferase</keyword>
<dbReference type="GO" id="GO:0004519">
    <property type="term" value="F:endonuclease activity"/>
    <property type="evidence" value="ECO:0007669"/>
    <property type="project" value="UniProtKB-KW"/>
</dbReference>
<dbReference type="SUPFAM" id="SSF53098">
    <property type="entry name" value="Ribonuclease H-like"/>
    <property type="match status" value="1"/>
</dbReference>
<dbReference type="Pfam" id="PF24626">
    <property type="entry name" value="SH3_Tf2-1"/>
    <property type="match status" value="1"/>
</dbReference>
<evidence type="ECO:0000256" key="11">
    <source>
        <dbReference type="ARBA" id="ARBA00022884"/>
    </source>
</evidence>
<keyword evidence="15" id="KW-0238">DNA-binding</keyword>
<dbReference type="AlphaFoldDB" id="F7WCT9"/>
<keyword evidence="4" id="KW-0548">Nucleotidyltransferase</keyword>
<dbReference type="OrthoDB" id="4850684at2759"/>
<keyword evidence="13" id="KW-0695">RNA-directed DNA polymerase</keyword>
<evidence type="ECO:0000256" key="9">
    <source>
        <dbReference type="ARBA" id="ARBA00022801"/>
    </source>
</evidence>
<dbReference type="InterPro" id="IPR056924">
    <property type="entry name" value="SH3_Tf2-1"/>
</dbReference>
<evidence type="ECO:0000256" key="7">
    <source>
        <dbReference type="ARBA" id="ARBA00022750"/>
    </source>
</evidence>
<evidence type="ECO:0000256" key="6">
    <source>
        <dbReference type="ARBA" id="ARBA00022723"/>
    </source>
</evidence>
<keyword evidence="14" id="KW-0239">DNA-directed DNA polymerase</keyword>
<keyword evidence="5" id="KW-0540">Nuclease</keyword>
<dbReference type="GO" id="GO:0005739">
    <property type="term" value="C:mitochondrion"/>
    <property type="evidence" value="ECO:0007669"/>
    <property type="project" value="UniProtKB-SubCell"/>
</dbReference>
<dbReference type="VEuPathDB" id="FungiDB:SMAC_09896"/>
<dbReference type="InterPro" id="IPR041588">
    <property type="entry name" value="Integrase_H2C2"/>
</dbReference>
<dbReference type="GO" id="GO:0003887">
    <property type="term" value="F:DNA-directed DNA polymerase activity"/>
    <property type="evidence" value="ECO:0007669"/>
    <property type="project" value="UniProtKB-KW"/>
</dbReference>
<dbReference type="OMA" id="WNDEFIN"/>
<accession>F7WCT9</accession>
<dbReference type="InterPro" id="IPR041373">
    <property type="entry name" value="RT_RNaseH"/>
</dbReference>
<dbReference type="InterPro" id="IPR001584">
    <property type="entry name" value="Integrase_cat-core"/>
</dbReference>
<keyword evidence="11" id="KW-0694">RNA-binding</keyword>
<evidence type="ECO:0000256" key="1">
    <source>
        <dbReference type="ARBA" id="ARBA00004173"/>
    </source>
</evidence>
<keyword evidence="17" id="KW-0233">DNA recombination</keyword>
<dbReference type="InterPro" id="IPR050951">
    <property type="entry name" value="Retrovirus_Pol_polyprotein"/>
</dbReference>
<dbReference type="GO" id="GO:0003723">
    <property type="term" value="F:RNA binding"/>
    <property type="evidence" value="ECO:0007669"/>
    <property type="project" value="UniProtKB-KW"/>
</dbReference>
<evidence type="ECO:0000313" key="21">
    <source>
        <dbReference type="Proteomes" id="UP000001881"/>
    </source>
</evidence>
<evidence type="ECO:0000259" key="19">
    <source>
        <dbReference type="PROSITE" id="PS50994"/>
    </source>
</evidence>
<dbReference type="InterPro" id="IPR012337">
    <property type="entry name" value="RNaseH-like_sf"/>
</dbReference>
<evidence type="ECO:0000256" key="16">
    <source>
        <dbReference type="ARBA" id="ARBA00023128"/>
    </source>
</evidence>
<sequence length="471" mass="54883">MSPPEMNYEIHDKELLAIVDSFDRWRIYLEGAKHRIEVFSDHQNLAYFTHAKVLNRRQARWAMQLANFWFIINYRPGHLNAKADALSRQESFKPEKEERGGGGGGGEDQPITSVLQEKHSAHSEGSNFLLSKERLCSISTPRWNDEFINQLKEARKSDSAYLEQLNRDEPDKDYEKLDDLLYRKNRLWVPEALQTTVVSSEHDTKIAGHMGMDKIMELITRNFWWPKMEESVRQRKKTEDLIRIFARSYWRLHGVPLDIISDRDSRFTAHLWMDFLKLVGIKSRMSTAFHPQTDGQTERLNQILEVYLHASVNYEMNNWEDLLANAEFACNNTISSSTGISPFYANYGYHPASHNPPDGAPRNPGSRLYAHWMTQVHDHAQKHLDRARQRMKEWADKKRTEAPVYEVGQLVMLNGKHIKTKRPSKLDRKLHGPFKISQVISPTAVRLTLPKSWRIHDSFHVSLLEPYRAGN</sequence>
<evidence type="ECO:0000256" key="2">
    <source>
        <dbReference type="ARBA" id="ARBA00022670"/>
    </source>
</evidence>
<comment type="caution">
    <text evidence="20">The sequence shown here is derived from an EMBL/GenBank/DDBJ whole genome shotgun (WGS) entry which is preliminary data.</text>
</comment>
<dbReference type="InParanoid" id="F7WCT9"/>
<feature type="domain" description="Integrase catalytic" evidence="19">
    <location>
        <begin position="180"/>
        <end position="350"/>
    </location>
</feature>
<dbReference type="InterPro" id="IPR043502">
    <property type="entry name" value="DNA/RNA_pol_sf"/>
</dbReference>
<organism evidence="20 21">
    <name type="scientific">Sordaria macrospora (strain ATCC MYA-333 / DSM 997 / K(L3346) / K-hell)</name>
    <dbReference type="NCBI Taxonomy" id="771870"/>
    <lineage>
        <taxon>Eukaryota</taxon>
        <taxon>Fungi</taxon>
        <taxon>Dikarya</taxon>
        <taxon>Ascomycota</taxon>
        <taxon>Pezizomycotina</taxon>
        <taxon>Sordariomycetes</taxon>
        <taxon>Sordariomycetidae</taxon>
        <taxon>Sordariales</taxon>
        <taxon>Sordariaceae</taxon>
        <taxon>Sordaria</taxon>
    </lineage>
</organism>
<evidence type="ECO:0000256" key="13">
    <source>
        <dbReference type="ARBA" id="ARBA00022918"/>
    </source>
</evidence>
<dbReference type="Pfam" id="PF17917">
    <property type="entry name" value="RT_RNaseH"/>
    <property type="match status" value="1"/>
</dbReference>
<evidence type="ECO:0000256" key="3">
    <source>
        <dbReference type="ARBA" id="ARBA00022679"/>
    </source>
</evidence>
<evidence type="ECO:0000256" key="4">
    <source>
        <dbReference type="ARBA" id="ARBA00022695"/>
    </source>
</evidence>
<keyword evidence="7" id="KW-0064">Aspartyl protease</keyword>
<evidence type="ECO:0000256" key="8">
    <source>
        <dbReference type="ARBA" id="ARBA00022759"/>
    </source>
</evidence>
<dbReference type="GO" id="GO:0006310">
    <property type="term" value="P:DNA recombination"/>
    <property type="evidence" value="ECO:0007669"/>
    <property type="project" value="UniProtKB-KW"/>
</dbReference>
<keyword evidence="6" id="KW-0479">Metal-binding</keyword>
<dbReference type="SUPFAM" id="SSF56672">
    <property type="entry name" value="DNA/RNA polymerases"/>
    <property type="match status" value="1"/>
</dbReference>
<keyword evidence="21" id="KW-1185">Reference proteome</keyword>
<name>F7WCT9_SORMK</name>
<dbReference type="GO" id="GO:0015074">
    <property type="term" value="P:DNA integration"/>
    <property type="evidence" value="ECO:0007669"/>
    <property type="project" value="UniProtKB-KW"/>
</dbReference>
<evidence type="ECO:0000256" key="5">
    <source>
        <dbReference type="ARBA" id="ARBA00022722"/>
    </source>
</evidence>
<dbReference type="GO" id="GO:0005634">
    <property type="term" value="C:nucleus"/>
    <property type="evidence" value="ECO:0007669"/>
    <property type="project" value="UniProtKB-ARBA"/>
</dbReference>
<evidence type="ECO:0000256" key="15">
    <source>
        <dbReference type="ARBA" id="ARBA00023125"/>
    </source>
</evidence>
<reference evidence="20 21" key="1">
    <citation type="journal article" date="2010" name="PLoS Genet.">
        <title>De novo assembly of a 40 Mb eukaryotic genome from short sequence reads: Sordaria macrospora, a model organism for fungal morphogenesis.</title>
        <authorList>
            <person name="Nowrousian M."/>
            <person name="Stajich J."/>
            <person name="Chu M."/>
            <person name="Engh I."/>
            <person name="Espagne E."/>
            <person name="Halliday K."/>
            <person name="Kamerewerd J."/>
            <person name="Kempken F."/>
            <person name="Knab B."/>
            <person name="Kuo H.C."/>
            <person name="Osiewacz H.D."/>
            <person name="Poeggeler S."/>
            <person name="Read N."/>
            <person name="Seiler S."/>
            <person name="Smith K."/>
            <person name="Zickler D."/>
            <person name="Kueck U."/>
            <person name="Freitag M."/>
        </authorList>
    </citation>
    <scope>NUCLEOTIDE SEQUENCE [LARGE SCALE GENOMIC DNA]</scope>
    <source>
        <strain evidence="21">ATCC MYA-333 / DSM 997 / K(L3346) / K-hell</strain>
        <tissue evidence="20">Mycelium</tissue>
    </source>
</reference>
<dbReference type="GO" id="GO:0046872">
    <property type="term" value="F:metal ion binding"/>
    <property type="evidence" value="ECO:0007669"/>
    <property type="project" value="UniProtKB-KW"/>
</dbReference>
<keyword evidence="2" id="KW-0645">Protease</keyword>
<dbReference type="PANTHER" id="PTHR37984">
    <property type="entry name" value="PROTEIN CBG26694"/>
    <property type="match status" value="1"/>
</dbReference>
<evidence type="ECO:0000256" key="12">
    <source>
        <dbReference type="ARBA" id="ARBA00022908"/>
    </source>
</evidence>
<gene>
    <name evidence="20" type="ORF">SMAC_09896</name>
</gene>
<evidence type="ECO:0000256" key="18">
    <source>
        <dbReference type="SAM" id="MobiDB-lite"/>
    </source>
</evidence>
<dbReference type="Gene3D" id="3.30.420.10">
    <property type="entry name" value="Ribonuclease H-like superfamily/Ribonuclease H"/>
    <property type="match status" value="1"/>
</dbReference>
<dbReference type="EMBL" id="CABT02000264">
    <property type="protein sequence ID" value="CCC05707.1"/>
    <property type="molecule type" value="Genomic_DNA"/>
</dbReference>
<dbReference type="CDD" id="cd09274">
    <property type="entry name" value="RNase_HI_RT_Ty3"/>
    <property type="match status" value="1"/>
</dbReference>
<keyword evidence="8" id="KW-0255">Endonuclease</keyword>
<dbReference type="Pfam" id="PF17921">
    <property type="entry name" value="Integrase_H2C2"/>
    <property type="match status" value="1"/>
</dbReference>
<keyword evidence="16" id="KW-0496">Mitochondrion</keyword>
<dbReference type="STRING" id="771870.F7WCT9"/>
<evidence type="ECO:0000256" key="17">
    <source>
        <dbReference type="ARBA" id="ARBA00023172"/>
    </source>
</evidence>
<dbReference type="GO" id="GO:0003964">
    <property type="term" value="F:RNA-directed DNA polymerase activity"/>
    <property type="evidence" value="ECO:0007669"/>
    <property type="project" value="UniProtKB-KW"/>
</dbReference>
<feature type="compositionally biased region" description="Basic and acidic residues" evidence="18">
    <location>
        <begin position="85"/>
        <end position="100"/>
    </location>
</feature>
<keyword evidence="9" id="KW-0378">Hydrolase</keyword>
<evidence type="ECO:0000256" key="14">
    <source>
        <dbReference type="ARBA" id="ARBA00022932"/>
    </source>
</evidence>
<dbReference type="eggNOG" id="KOG0017">
    <property type="taxonomic scope" value="Eukaryota"/>
</dbReference>
<dbReference type="InterPro" id="IPR036397">
    <property type="entry name" value="RNaseH_sf"/>
</dbReference>
<keyword evidence="12" id="KW-0229">DNA integration</keyword>
<proteinExistence type="predicted"/>
<dbReference type="GO" id="GO:0003677">
    <property type="term" value="F:DNA binding"/>
    <property type="evidence" value="ECO:0007669"/>
    <property type="project" value="UniProtKB-KW"/>
</dbReference>
<evidence type="ECO:0000256" key="10">
    <source>
        <dbReference type="ARBA" id="ARBA00022842"/>
    </source>
</evidence>
<keyword evidence="10" id="KW-0460">Magnesium</keyword>
<feature type="region of interest" description="Disordered" evidence="18">
    <location>
        <begin position="85"/>
        <end position="111"/>
    </location>
</feature>
<dbReference type="Proteomes" id="UP000001881">
    <property type="component" value="Unassembled WGS sequence"/>
</dbReference>
<comment type="subcellular location">
    <subcellularLocation>
        <location evidence="1">Mitochondrion</location>
    </subcellularLocation>
</comment>
<dbReference type="GO" id="GO:0006508">
    <property type="term" value="P:proteolysis"/>
    <property type="evidence" value="ECO:0007669"/>
    <property type="project" value="UniProtKB-KW"/>
</dbReference>
<dbReference type="GO" id="GO:0004190">
    <property type="term" value="F:aspartic-type endopeptidase activity"/>
    <property type="evidence" value="ECO:0007669"/>
    <property type="project" value="UniProtKB-KW"/>
</dbReference>
<dbReference type="PROSITE" id="PS50994">
    <property type="entry name" value="INTEGRASE"/>
    <property type="match status" value="1"/>
</dbReference>
<dbReference type="PANTHER" id="PTHR37984:SF15">
    <property type="entry name" value="INTEGRASE CATALYTIC DOMAIN-CONTAINING PROTEIN"/>
    <property type="match status" value="1"/>
</dbReference>
<evidence type="ECO:0000313" key="20">
    <source>
        <dbReference type="EMBL" id="CCC05707.1"/>
    </source>
</evidence>
<protein>
    <submittedName>
        <fullName evidence="20">WGS project CABT00000000 data, contig 2.264</fullName>
    </submittedName>
</protein>
<dbReference type="HOGENOM" id="CLU_000384_6_12_1"/>